<dbReference type="PANTHER" id="PTHR30011:SF30">
    <property type="entry name" value="XENOBIOTIC COMPOUND MONOOXYGENASE, DSZA FAMILY (AFU_ORTHOLOGUE AFUA_6G01920)"/>
    <property type="match status" value="1"/>
</dbReference>
<sequence length="500" mass="55173">MATNESHTGDAQSGGRAHDLGHDRKQIFLNAFDMFTPTHMNFGQWKNPVDKGDGKRDLAYWVELAQLLERGGFLSLFIADTYGGYDTYESGLDSCVSRAVQWPVMDPIVLVSAMAAVTKNLGFGVTSSTAGELPFLLARRYSTLDHLTKGRIAWNIVTSWKKAAFKAIGLDSPVEHDERYLQADEYLRVMYKLWEGSWSSDALKHDSENDTYTDASKVRDIKHHGKYFKLESKFIVDPSPQRTPFLFQAGTSSAGIAFASQHAEGIFLGGFTPAATAPKVANIRATAAEKGRDPRSIKFFSMVVPIVGATDEEAQAKYAKLKKYASTTGGLVFMSGLTGIDLSQVPLDQELKTSDSTDANKIHSQLASLTMDNETKWTPRMVAERASLGGLAPLMIGSPSTVADEMERWMREADIDGFTFAQMTAPGTLVDIVELLVPELRNRGIYPDTNSKEDEWLSIRERVLGKGQKGLRDDHIGSTYKFDVYKEDPAYDQGAEAEAS</sequence>
<protein>
    <submittedName>
        <fullName evidence="3">Luciferase-like domain-containing protein</fullName>
    </submittedName>
</protein>
<dbReference type="PIRSF" id="PIRSF000337">
    <property type="entry name" value="NTA_MOA"/>
    <property type="match status" value="1"/>
</dbReference>
<evidence type="ECO:0000259" key="2">
    <source>
        <dbReference type="Pfam" id="PF00296"/>
    </source>
</evidence>
<organism evidence="3 4">
    <name type="scientific">Seiridium unicorne</name>
    <dbReference type="NCBI Taxonomy" id="138068"/>
    <lineage>
        <taxon>Eukaryota</taxon>
        <taxon>Fungi</taxon>
        <taxon>Dikarya</taxon>
        <taxon>Ascomycota</taxon>
        <taxon>Pezizomycotina</taxon>
        <taxon>Sordariomycetes</taxon>
        <taxon>Xylariomycetidae</taxon>
        <taxon>Amphisphaeriales</taxon>
        <taxon>Sporocadaceae</taxon>
        <taxon>Seiridium</taxon>
    </lineage>
</organism>
<reference evidence="3 4" key="1">
    <citation type="journal article" date="2024" name="J. Plant Pathol.">
        <title>Sequence and assembly of the genome of Seiridium unicorne, isolate CBS 538.82, causal agent of cypress canker disease.</title>
        <authorList>
            <person name="Scali E."/>
            <person name="Rocca G.D."/>
            <person name="Danti R."/>
            <person name="Garbelotto M."/>
            <person name="Barberini S."/>
            <person name="Baroncelli R."/>
            <person name="Emiliani G."/>
        </authorList>
    </citation>
    <scope>NUCLEOTIDE SEQUENCE [LARGE SCALE GENOMIC DNA]</scope>
    <source>
        <strain evidence="3 4">BM-138-508</strain>
    </source>
</reference>
<dbReference type="InterPro" id="IPR051260">
    <property type="entry name" value="Diverse_substr_monoxygenases"/>
</dbReference>
<comment type="caution">
    <text evidence="3">The sequence shown here is derived from an EMBL/GenBank/DDBJ whole genome shotgun (WGS) entry which is preliminary data.</text>
</comment>
<proteinExistence type="inferred from homology"/>
<dbReference type="InterPro" id="IPR036661">
    <property type="entry name" value="Luciferase-like_sf"/>
</dbReference>
<evidence type="ECO:0000313" key="4">
    <source>
        <dbReference type="Proteomes" id="UP001408356"/>
    </source>
</evidence>
<dbReference type="Pfam" id="PF00296">
    <property type="entry name" value="Bac_luciferase"/>
    <property type="match status" value="1"/>
</dbReference>
<dbReference type="SUPFAM" id="SSF51679">
    <property type="entry name" value="Bacterial luciferase-like"/>
    <property type="match status" value="1"/>
</dbReference>
<comment type="similarity">
    <text evidence="1">Belongs to the NtaA/SnaA/DszA monooxygenase family.</text>
</comment>
<dbReference type="InterPro" id="IPR016215">
    <property type="entry name" value="NTA_MOA"/>
</dbReference>
<gene>
    <name evidence="3" type="ORF">SUNI508_02887</name>
</gene>
<keyword evidence="4" id="KW-1185">Reference proteome</keyword>
<dbReference type="Gene3D" id="3.20.20.30">
    <property type="entry name" value="Luciferase-like domain"/>
    <property type="match status" value="1"/>
</dbReference>
<dbReference type="InterPro" id="IPR011251">
    <property type="entry name" value="Luciferase-like_dom"/>
</dbReference>
<evidence type="ECO:0000256" key="1">
    <source>
        <dbReference type="ARBA" id="ARBA00033748"/>
    </source>
</evidence>
<name>A0ABR2VIY2_9PEZI</name>
<dbReference type="Proteomes" id="UP001408356">
    <property type="component" value="Unassembled WGS sequence"/>
</dbReference>
<dbReference type="EMBL" id="JARVKF010000002">
    <property type="protein sequence ID" value="KAK9426446.1"/>
    <property type="molecule type" value="Genomic_DNA"/>
</dbReference>
<feature type="domain" description="Luciferase-like" evidence="2">
    <location>
        <begin position="44"/>
        <end position="412"/>
    </location>
</feature>
<dbReference type="PANTHER" id="PTHR30011">
    <property type="entry name" value="ALKANESULFONATE MONOOXYGENASE-RELATED"/>
    <property type="match status" value="1"/>
</dbReference>
<accession>A0ABR2VIY2</accession>
<evidence type="ECO:0000313" key="3">
    <source>
        <dbReference type="EMBL" id="KAK9426446.1"/>
    </source>
</evidence>
<dbReference type="NCBIfam" id="TIGR03860">
    <property type="entry name" value="FMN_nitrolo"/>
    <property type="match status" value="1"/>
</dbReference>